<dbReference type="SUPFAM" id="SSF52980">
    <property type="entry name" value="Restriction endonuclease-like"/>
    <property type="match status" value="1"/>
</dbReference>
<keyword evidence="2 15" id="KW-0547">Nucleotide-binding</keyword>
<evidence type="ECO:0000256" key="9">
    <source>
        <dbReference type="ARBA" id="ARBA00023204"/>
    </source>
</evidence>
<dbReference type="InterPro" id="IPR000212">
    <property type="entry name" value="DNA_helicase_UvrD/REP"/>
</dbReference>
<dbReference type="InterPro" id="IPR014151">
    <property type="entry name" value="DNA_helicase_AddA"/>
</dbReference>
<evidence type="ECO:0000256" key="1">
    <source>
        <dbReference type="ARBA" id="ARBA00022722"/>
    </source>
</evidence>
<comment type="catalytic activity">
    <reaction evidence="14">
        <text>ATP + H2O = ADP + phosphate + H(+)</text>
        <dbReference type="Rhea" id="RHEA:13065"/>
        <dbReference type="ChEBI" id="CHEBI:15377"/>
        <dbReference type="ChEBI" id="CHEBI:15378"/>
        <dbReference type="ChEBI" id="CHEBI:30616"/>
        <dbReference type="ChEBI" id="CHEBI:43474"/>
        <dbReference type="ChEBI" id="CHEBI:456216"/>
        <dbReference type="EC" id="5.6.2.4"/>
    </reaction>
</comment>
<feature type="binding site" evidence="15">
    <location>
        <begin position="29"/>
        <end position="36"/>
    </location>
    <ligand>
        <name>ATP</name>
        <dbReference type="ChEBI" id="CHEBI:30616"/>
    </ligand>
</feature>
<dbReference type="Pfam" id="PF12705">
    <property type="entry name" value="PDDEXK_1"/>
    <property type="match status" value="1"/>
</dbReference>
<keyword evidence="10" id="KW-0413">Isomerase</keyword>
<keyword evidence="9" id="KW-0234">DNA repair</keyword>
<keyword evidence="6" id="KW-0269">Exonuclease</keyword>
<dbReference type="EMBL" id="JBHSJF010000005">
    <property type="protein sequence ID" value="MFC5067643.1"/>
    <property type="molecule type" value="Genomic_DNA"/>
</dbReference>
<dbReference type="InterPro" id="IPR011335">
    <property type="entry name" value="Restrct_endonuc-II-like"/>
</dbReference>
<evidence type="ECO:0000256" key="11">
    <source>
        <dbReference type="ARBA" id="ARBA00034617"/>
    </source>
</evidence>
<evidence type="ECO:0000256" key="16">
    <source>
        <dbReference type="SAM" id="MobiDB-lite"/>
    </source>
</evidence>
<feature type="compositionally biased region" description="Polar residues" evidence="16">
    <location>
        <begin position="1"/>
        <end position="12"/>
    </location>
</feature>
<comment type="catalytic activity">
    <reaction evidence="11">
        <text>Couples ATP hydrolysis with the unwinding of duplex DNA by translocating in the 3'-5' direction.</text>
        <dbReference type="EC" id="5.6.2.4"/>
    </reaction>
</comment>
<dbReference type="InterPro" id="IPR027417">
    <property type="entry name" value="P-loop_NTPase"/>
</dbReference>
<gene>
    <name evidence="19" type="primary">addA</name>
    <name evidence="19" type="ORF">ACFPFW_06395</name>
</gene>
<evidence type="ECO:0000256" key="15">
    <source>
        <dbReference type="PROSITE-ProRule" id="PRU00560"/>
    </source>
</evidence>
<dbReference type="Gene3D" id="1.10.486.10">
    <property type="entry name" value="PCRA, domain 4"/>
    <property type="match status" value="1"/>
</dbReference>
<dbReference type="Proteomes" id="UP001595796">
    <property type="component" value="Unassembled WGS sequence"/>
</dbReference>
<dbReference type="SUPFAM" id="SSF52540">
    <property type="entry name" value="P-loop containing nucleoside triphosphate hydrolases"/>
    <property type="match status" value="1"/>
</dbReference>
<dbReference type="Gene3D" id="3.90.320.10">
    <property type="match status" value="1"/>
</dbReference>
<dbReference type="GO" id="GO:0004386">
    <property type="term" value="F:helicase activity"/>
    <property type="evidence" value="ECO:0007669"/>
    <property type="project" value="UniProtKB-KW"/>
</dbReference>
<evidence type="ECO:0000259" key="18">
    <source>
        <dbReference type="PROSITE" id="PS51217"/>
    </source>
</evidence>
<accession>A0ABV9YXQ5</accession>
<keyword evidence="1" id="KW-0540">Nuclease</keyword>
<evidence type="ECO:0000256" key="13">
    <source>
        <dbReference type="ARBA" id="ARBA00034923"/>
    </source>
</evidence>
<name>A0ABV9YXQ5_9HYPH</name>
<evidence type="ECO:0000256" key="4">
    <source>
        <dbReference type="ARBA" id="ARBA00022801"/>
    </source>
</evidence>
<evidence type="ECO:0000256" key="10">
    <source>
        <dbReference type="ARBA" id="ARBA00023235"/>
    </source>
</evidence>
<reference evidence="20" key="1">
    <citation type="journal article" date="2019" name="Int. J. Syst. Evol. Microbiol.">
        <title>The Global Catalogue of Microorganisms (GCM) 10K type strain sequencing project: providing services to taxonomists for standard genome sequencing and annotation.</title>
        <authorList>
            <consortium name="The Broad Institute Genomics Platform"/>
            <consortium name="The Broad Institute Genome Sequencing Center for Infectious Disease"/>
            <person name="Wu L."/>
            <person name="Ma J."/>
        </authorList>
    </citation>
    <scope>NUCLEOTIDE SEQUENCE [LARGE SCALE GENOMIC DNA]</scope>
    <source>
        <strain evidence="20">CGMCC 1.16444</strain>
    </source>
</reference>
<keyword evidence="8" id="KW-0238">DNA-binding</keyword>
<dbReference type="Pfam" id="PF13361">
    <property type="entry name" value="UvrD_C"/>
    <property type="match status" value="1"/>
</dbReference>
<feature type="region of interest" description="Disordered" evidence="16">
    <location>
        <begin position="1"/>
        <end position="23"/>
    </location>
</feature>
<evidence type="ECO:0000256" key="8">
    <source>
        <dbReference type="ARBA" id="ARBA00023125"/>
    </source>
</evidence>
<dbReference type="NCBIfam" id="TIGR02784">
    <property type="entry name" value="addA_alphas"/>
    <property type="match status" value="1"/>
</dbReference>
<keyword evidence="5 15" id="KW-0347">Helicase</keyword>
<dbReference type="InterPro" id="IPR014017">
    <property type="entry name" value="DNA_helicase_UvrD-like_C"/>
</dbReference>
<evidence type="ECO:0000256" key="3">
    <source>
        <dbReference type="ARBA" id="ARBA00022763"/>
    </source>
</evidence>
<feature type="domain" description="UvrD-like helicase C-terminal" evidence="18">
    <location>
        <begin position="518"/>
        <end position="793"/>
    </location>
</feature>
<keyword evidence="4 15" id="KW-0378">Hydrolase</keyword>
<dbReference type="Gene3D" id="3.40.50.300">
    <property type="entry name" value="P-loop containing nucleotide triphosphate hydrolases"/>
    <property type="match status" value="4"/>
</dbReference>
<evidence type="ECO:0000256" key="7">
    <source>
        <dbReference type="ARBA" id="ARBA00022840"/>
    </source>
</evidence>
<evidence type="ECO:0000256" key="5">
    <source>
        <dbReference type="ARBA" id="ARBA00022806"/>
    </source>
</evidence>
<protein>
    <recommendedName>
        <fullName evidence="12">DNA 3'-5' helicase</fullName>
        <ecNumber evidence="12">5.6.2.4</ecNumber>
    </recommendedName>
    <alternativeName>
        <fullName evidence="13">DNA 3'-5' helicase II</fullName>
    </alternativeName>
</protein>
<keyword evidence="7 15" id="KW-0067">ATP-binding</keyword>
<dbReference type="InterPro" id="IPR011604">
    <property type="entry name" value="PDDEXK-like_dom_sf"/>
</dbReference>
<keyword evidence="3" id="KW-0227">DNA damage</keyword>
<evidence type="ECO:0000256" key="12">
    <source>
        <dbReference type="ARBA" id="ARBA00034808"/>
    </source>
</evidence>
<evidence type="ECO:0000313" key="20">
    <source>
        <dbReference type="Proteomes" id="UP001595796"/>
    </source>
</evidence>
<dbReference type="EC" id="5.6.2.4" evidence="12"/>
<dbReference type="PANTHER" id="PTHR11070">
    <property type="entry name" value="UVRD / RECB / PCRA DNA HELICASE FAMILY MEMBER"/>
    <property type="match status" value="1"/>
</dbReference>
<dbReference type="PROSITE" id="PS51217">
    <property type="entry name" value="UVRD_HELICASE_CTER"/>
    <property type="match status" value="1"/>
</dbReference>
<dbReference type="PANTHER" id="PTHR11070:SF2">
    <property type="entry name" value="ATP-DEPENDENT DNA HELICASE SRS2"/>
    <property type="match status" value="1"/>
</dbReference>
<dbReference type="InterPro" id="IPR014016">
    <property type="entry name" value="UvrD-like_ATP-bd"/>
</dbReference>
<dbReference type="PROSITE" id="PS51198">
    <property type="entry name" value="UVRD_HELICASE_ATP_BIND"/>
    <property type="match status" value="1"/>
</dbReference>
<evidence type="ECO:0000256" key="2">
    <source>
        <dbReference type="ARBA" id="ARBA00022741"/>
    </source>
</evidence>
<keyword evidence="20" id="KW-1185">Reference proteome</keyword>
<sequence>MNERLQPTQLTQERQRRASDPGASAWVAANAGSGKTRVLSNRVIRLLLHDVEPSKILCLTFTKAAAANMSNRVFGVLSEWATASDEALDKALRDIGEPAGSPSLRRRARRLFARALETPGGLKVLTIHAFCESVLHQFPFEAGVPAAFTVLDDRQQAELVAVARHDMLSRAADGDGPIGRALSRLIVETSDGSLAKALDAVLRDGEGLTELMRPNGEDASARVSRRLALALGLGDNENCETINARVLDEAIEIASWSEIIFWLSGGGPNDNKLADCFRAAQAASDDDARRAVYLGLCLTKGKTLRSRNALVTKALRASRPDLAQRIDDEFERLAGLLERRNAATVRERTEALLTIADAIWHQYTVEKARRGALDFSDLITKTGALIRNAGAAWVHFKLDQGIDHVLIDEAQDTSPEQWEIVRGLTQEFTAGQGARNVVRTVFAVGDEKQSIFGFQGAAPQEFVGTRRFYSTAYQAAGMDFHAVELTQSFRSTADVLGAVDLVFAQPAAYRGLSFDEVETVHETARPDAPGRVDLWPLVLADERVDSDRAWDAPFDAVSERSPVARLADRIATSVQGWIAGRDVAGPCTPVPPGEILVLVRSRGTLFEAILRALKNAGVPVAGADRLDVGKHIAVLDLLALADAVLLAEDDLALACVLKSPLFGFDDDDLMRLAPGRIGSLRQALRISAEAKFAIAGERLDRWTASARHLRPFDFYAAILGAESGRRDFRARLGGEVDDVLDEFLRLAMTYGETETATLSGFAAWMREAPAVIKRDLDTGGSEVRVMTVHGAKGLEARLVVLADLGKPRAASLAPAVFHVDDLPLWAGKKADDPPALQAAREAEDIREQGEHRRLLYVAMTRAADRLIVTGHLGDPRKKEAPEGSWYALIRSGLEEVSEPIHVPAFDGDIRIFRKTPERAVAARSAVPEKPAIDLPGWLKRPLAAERPVAEWLAPSRALPHLFEVEVEAAASPARNRGTLLHRLLEELPRLSPNDRTPAAERYLARDAGDWPQADRLALMNEALEIVSDLTLLPLFTGPGRSEVPVAGEIARFGRPPVLVSGRIDRLVIEPERVLILDFKSDRPVPAAPPESYVAQLALYRAVLAKVFPGKVIEAALLWTKTRRLDVLGTNRLDAALDGVLRMHRIP</sequence>
<feature type="domain" description="UvrD-like helicase ATP-binding" evidence="17">
    <location>
        <begin position="8"/>
        <end position="492"/>
    </location>
</feature>
<proteinExistence type="predicted"/>
<dbReference type="RefSeq" id="WP_114958414.1">
    <property type="nucleotide sequence ID" value="NZ_JBHSJF010000005.1"/>
</dbReference>
<evidence type="ECO:0000256" key="14">
    <source>
        <dbReference type="ARBA" id="ARBA00048988"/>
    </source>
</evidence>
<comment type="caution">
    <text evidence="19">The sequence shown here is derived from an EMBL/GenBank/DDBJ whole genome shotgun (WGS) entry which is preliminary data.</text>
</comment>
<evidence type="ECO:0000313" key="19">
    <source>
        <dbReference type="EMBL" id="MFC5067643.1"/>
    </source>
</evidence>
<organism evidence="19 20">
    <name type="scientific">Flaviflagellibacter deserti</name>
    <dbReference type="NCBI Taxonomy" id="2267266"/>
    <lineage>
        <taxon>Bacteria</taxon>
        <taxon>Pseudomonadati</taxon>
        <taxon>Pseudomonadota</taxon>
        <taxon>Alphaproteobacteria</taxon>
        <taxon>Hyphomicrobiales</taxon>
        <taxon>Flaviflagellibacter</taxon>
    </lineage>
</organism>
<evidence type="ECO:0000259" key="17">
    <source>
        <dbReference type="PROSITE" id="PS51198"/>
    </source>
</evidence>
<dbReference type="Pfam" id="PF00580">
    <property type="entry name" value="UvrD-helicase"/>
    <property type="match status" value="1"/>
</dbReference>
<evidence type="ECO:0000256" key="6">
    <source>
        <dbReference type="ARBA" id="ARBA00022839"/>
    </source>
</evidence>
<dbReference type="InterPro" id="IPR038726">
    <property type="entry name" value="PDDEXK_AddAB-type"/>
</dbReference>